<evidence type="ECO:0000256" key="1">
    <source>
        <dbReference type="SAM" id="MobiDB-lite"/>
    </source>
</evidence>
<dbReference type="InterPro" id="IPR019993">
    <property type="entry name" value="RecB_nuclease_TM0106_put"/>
</dbReference>
<organism evidence="3 4">
    <name type="scientific">Williamsia marianensis</name>
    <dbReference type="NCBI Taxonomy" id="85044"/>
    <lineage>
        <taxon>Bacteria</taxon>
        <taxon>Bacillati</taxon>
        <taxon>Actinomycetota</taxon>
        <taxon>Actinomycetes</taxon>
        <taxon>Mycobacteriales</taxon>
        <taxon>Nocardiaceae</taxon>
        <taxon>Williamsia</taxon>
    </lineage>
</organism>
<dbReference type="InterPro" id="IPR012337">
    <property type="entry name" value="RNaseH-like_sf"/>
</dbReference>
<comment type="caution">
    <text evidence="3">The sequence shown here is derived from an EMBL/GenBank/DDBJ whole genome shotgun (WGS) entry which is preliminary data.</text>
</comment>
<dbReference type="NCBIfam" id="TIGR03491">
    <property type="entry name" value="TM0106 family RecB-like putative nuclease"/>
    <property type="match status" value="1"/>
</dbReference>
<evidence type="ECO:0000259" key="2">
    <source>
        <dbReference type="Pfam" id="PF13482"/>
    </source>
</evidence>
<dbReference type="AlphaFoldDB" id="A0A495KB01"/>
<dbReference type="EMBL" id="RBKV01000001">
    <property type="protein sequence ID" value="RKR97838.1"/>
    <property type="molecule type" value="Genomic_DNA"/>
</dbReference>
<evidence type="ECO:0000313" key="3">
    <source>
        <dbReference type="EMBL" id="RKR97838.1"/>
    </source>
</evidence>
<proteinExistence type="predicted"/>
<reference evidence="3 4" key="1">
    <citation type="submission" date="2018-10" db="EMBL/GenBank/DDBJ databases">
        <title>Sequencing the genomes of 1000 actinobacteria strains.</title>
        <authorList>
            <person name="Klenk H.-P."/>
        </authorList>
    </citation>
    <scope>NUCLEOTIDE SEQUENCE [LARGE SCALE GENOMIC DNA]</scope>
    <source>
        <strain evidence="3 4">DSM 44343</strain>
    </source>
</reference>
<feature type="compositionally biased region" description="Polar residues" evidence="1">
    <location>
        <begin position="1"/>
        <end position="11"/>
    </location>
</feature>
<gene>
    <name evidence="3" type="ORF">DFJ75_4731</name>
</gene>
<evidence type="ECO:0000313" key="4">
    <source>
        <dbReference type="Proteomes" id="UP000274762"/>
    </source>
</evidence>
<name>A0A495KB01_WILMA</name>
<accession>A0A495KB01</accession>
<protein>
    <submittedName>
        <fullName evidence="3">Putative RecB family nuclease</fullName>
    </submittedName>
</protein>
<feature type="region of interest" description="Disordered" evidence="1">
    <location>
        <begin position="1"/>
        <end position="23"/>
    </location>
</feature>
<feature type="domain" description="YprB ribonuclease H-like" evidence="2">
    <location>
        <begin position="452"/>
        <end position="536"/>
    </location>
</feature>
<dbReference type="Proteomes" id="UP000274762">
    <property type="component" value="Unassembled WGS sequence"/>
</dbReference>
<sequence length="572" mass="62899">MWMATRSSVPSGPTRPPLLSPRDLSGCEHRLALDSRFPGSEKVAEDPAVTLRKEAAAEHRERVRDMLHAVHSIELSGWADVGSGGGSRQRAERTMAAIASGARWIWGASLPDDEAGGRRGWAELLIRMDDPPRTSGYVPVIVVNHKASDPGSGAVTSPVWSWQPMLDETRKVRGNSRDTVRLAQLYRMLEALGVAGVDPGTGKPVGAVIGLDTDCMVVLDLTDTLVRYDALLERRAGIAAGRISTAPSRIGECRNCAWWSKCGPELHEARDVSLVVNGNLTQLLATVGVRTVDELAAYDGPVPDGWPGNSLADSILLARAWLAQVTLIRRMPEVQVARADVEVDVDMESYQDDGAYLWGTLLTDNTDPARDVRYRPFVTWQPLPTQDEARSFAEFWQWLIDERDKALSEGKTFAAYCYSQQAENRWLLGSADRFAGSPGVPSRETVQEFINSTHWVDIYEAVSVNFLSPEGKGLKKVAPHAGFHWRDDEAGGEASMQWYRRAVGRDGEEVDQTQRVRLLEYNEDDVRATKALREWMTTTAAQQVPLGSDLPVPAVVPGHDGVPTPRIDPAAH</sequence>
<dbReference type="SUPFAM" id="SSF53098">
    <property type="entry name" value="Ribonuclease H-like"/>
    <property type="match status" value="1"/>
</dbReference>
<dbReference type="InterPro" id="IPR038720">
    <property type="entry name" value="YprB_RNase_H-like_dom"/>
</dbReference>
<dbReference type="Pfam" id="PF13482">
    <property type="entry name" value="RNase_H_2"/>
    <property type="match status" value="1"/>
</dbReference>